<protein>
    <submittedName>
        <fullName evidence="2">Type II secretion system F family protein</fullName>
    </submittedName>
</protein>
<feature type="transmembrane region" description="Helical" evidence="1">
    <location>
        <begin position="38"/>
        <end position="59"/>
    </location>
</feature>
<dbReference type="AlphaFoldDB" id="A0A939ITF3"/>
<keyword evidence="1" id="KW-0472">Membrane</keyword>
<evidence type="ECO:0000313" key="2">
    <source>
        <dbReference type="EMBL" id="MBN9643789.1"/>
    </source>
</evidence>
<keyword evidence="1" id="KW-0812">Transmembrane</keyword>
<keyword evidence="3" id="KW-1185">Reference proteome</keyword>
<evidence type="ECO:0000313" key="3">
    <source>
        <dbReference type="Proteomes" id="UP000664332"/>
    </source>
</evidence>
<accession>A0A939ITF3</accession>
<comment type="caution">
    <text evidence="2">The sequence shown here is derived from an EMBL/GenBank/DDBJ whole genome shotgun (WGS) entry which is preliminary data.</text>
</comment>
<sequence>GAAIAPVAERLAQQLRAEAGDAAVARAERAGVALAMPLALFFLPAFIVLGLVPVIADLVGQML</sequence>
<keyword evidence="1" id="KW-1133">Transmembrane helix</keyword>
<feature type="non-terminal residue" evidence="2">
    <location>
        <position position="1"/>
    </location>
</feature>
<evidence type="ECO:0000256" key="1">
    <source>
        <dbReference type="SAM" id="Phobius"/>
    </source>
</evidence>
<organism evidence="2 3">
    <name type="scientific">Corynebacterium mendelii</name>
    <dbReference type="NCBI Taxonomy" id="2765362"/>
    <lineage>
        <taxon>Bacteria</taxon>
        <taxon>Bacillati</taxon>
        <taxon>Actinomycetota</taxon>
        <taxon>Actinomycetes</taxon>
        <taxon>Mycobacteriales</taxon>
        <taxon>Corynebacteriaceae</taxon>
        <taxon>Corynebacterium</taxon>
    </lineage>
</organism>
<reference evidence="2" key="1">
    <citation type="submission" date="2021-03" db="EMBL/GenBank/DDBJ databases">
        <authorList>
            <person name="Sun Q."/>
        </authorList>
    </citation>
    <scope>NUCLEOTIDE SEQUENCE</scope>
    <source>
        <strain evidence="2">CCM 8862</strain>
    </source>
</reference>
<dbReference type="EMBL" id="JAFLEQ010000008">
    <property type="protein sequence ID" value="MBN9643789.1"/>
    <property type="molecule type" value="Genomic_DNA"/>
</dbReference>
<name>A0A939ITF3_9CORY</name>
<proteinExistence type="predicted"/>
<dbReference type="Proteomes" id="UP000664332">
    <property type="component" value="Unassembled WGS sequence"/>
</dbReference>
<gene>
    <name evidence="2" type="ORF">JZY06_04005</name>
</gene>